<keyword evidence="2" id="KW-1185">Reference proteome</keyword>
<evidence type="ECO:0000313" key="2">
    <source>
        <dbReference type="Proteomes" id="UP000281647"/>
    </source>
</evidence>
<dbReference type="RefSeq" id="WP_128627391.1">
    <property type="nucleotide sequence ID" value="NZ_RKST01000015.1"/>
</dbReference>
<proteinExistence type="predicted"/>
<dbReference type="GO" id="GO:0005524">
    <property type="term" value="F:ATP binding"/>
    <property type="evidence" value="ECO:0007669"/>
    <property type="project" value="InterPro"/>
</dbReference>
<name>A0A432V453_9HYPH</name>
<protein>
    <submittedName>
        <fullName evidence="1">Triphosphoribosyl-dephospho-CoA synthase</fullName>
    </submittedName>
</protein>
<dbReference type="GO" id="GO:0046917">
    <property type="term" value="F:triphosphoribosyl-dephospho-CoA synthase activity"/>
    <property type="evidence" value="ECO:0007669"/>
    <property type="project" value="InterPro"/>
</dbReference>
<sequence>MLTRDMIRAAFEAACRQEIEALKPGNVHLFADGHCMSAEQFLTSARVSSGPLTDPSLPLGKRIHEAVRATRDAVATNTNLGILLLCGPLAYAAGMPGKDFRANIRMVLQAITLQDTEAVFEAITLASPGGLGEAPAHDVREKPKVTLLEAMRTAADRDMIAKQYIIDFADIFDVGLPTIETSLARGESGMWPAIRVYLKFLTAFPDSHVLRKHGADTAARLREEAIAVETQLDKIPAETARIDKLLDFDRNLKARGINPGTSADLTVACLLVHTLGRDLA</sequence>
<dbReference type="PANTHER" id="PTHR42280:SF1">
    <property type="entry name" value="CITG FAMILY PROTEIN"/>
    <property type="match status" value="1"/>
</dbReference>
<dbReference type="Proteomes" id="UP000281647">
    <property type="component" value="Unassembled WGS sequence"/>
</dbReference>
<dbReference type="PANTHER" id="PTHR42280">
    <property type="entry name" value="CITG FAMILY PROTEIN"/>
    <property type="match status" value="1"/>
</dbReference>
<evidence type="ECO:0000313" key="1">
    <source>
        <dbReference type="EMBL" id="RUM96890.1"/>
    </source>
</evidence>
<organism evidence="1 2">
    <name type="scientific">Borborobacter arsenicus</name>
    <dbReference type="NCBI Taxonomy" id="1851146"/>
    <lineage>
        <taxon>Bacteria</taxon>
        <taxon>Pseudomonadati</taxon>
        <taxon>Pseudomonadota</taxon>
        <taxon>Alphaproteobacteria</taxon>
        <taxon>Hyphomicrobiales</taxon>
        <taxon>Phyllobacteriaceae</taxon>
        <taxon>Borborobacter</taxon>
    </lineage>
</organism>
<dbReference type="Gene3D" id="1.10.4200.10">
    <property type="entry name" value="Triphosphoribosyl-dephospho-CoA protein"/>
    <property type="match status" value="1"/>
</dbReference>
<dbReference type="OrthoDB" id="8525901at2"/>
<dbReference type="EMBL" id="RKST01000015">
    <property type="protein sequence ID" value="RUM96890.1"/>
    <property type="molecule type" value="Genomic_DNA"/>
</dbReference>
<dbReference type="AlphaFoldDB" id="A0A432V453"/>
<accession>A0A432V453</accession>
<dbReference type="Pfam" id="PF01874">
    <property type="entry name" value="CitG"/>
    <property type="match status" value="1"/>
</dbReference>
<comment type="caution">
    <text evidence="1">The sequence shown here is derived from an EMBL/GenBank/DDBJ whole genome shotgun (WGS) entry which is preliminary data.</text>
</comment>
<gene>
    <name evidence="1" type="ORF">EET67_15235</name>
</gene>
<dbReference type="InterPro" id="IPR002736">
    <property type="entry name" value="CitG"/>
</dbReference>
<reference evidence="1 2" key="1">
    <citation type="submission" date="2018-11" db="EMBL/GenBank/DDBJ databases">
        <title>Pseudaminobacter arsenicus sp. nov., an arsenic-resistant bacterium isolated from arsenic-rich aquifers.</title>
        <authorList>
            <person name="Mu Y."/>
        </authorList>
    </citation>
    <scope>NUCLEOTIDE SEQUENCE [LARGE SCALE GENOMIC DNA]</scope>
    <source>
        <strain evidence="1 2">CB3</strain>
    </source>
</reference>